<feature type="compositionally biased region" description="Basic and acidic residues" evidence="1">
    <location>
        <begin position="239"/>
        <end position="252"/>
    </location>
</feature>
<proteinExistence type="predicted"/>
<protein>
    <submittedName>
        <fullName evidence="3">Uncharacterized protein</fullName>
    </submittedName>
</protein>
<feature type="region of interest" description="Disordered" evidence="1">
    <location>
        <begin position="126"/>
        <end position="173"/>
    </location>
</feature>
<organism evidence="3 4">
    <name type="scientific">Cordyceps militaris</name>
    <name type="common">Caterpillar fungus</name>
    <name type="synonym">Clavaria militaris</name>
    <dbReference type="NCBI Taxonomy" id="73501"/>
    <lineage>
        <taxon>Eukaryota</taxon>
        <taxon>Fungi</taxon>
        <taxon>Dikarya</taxon>
        <taxon>Ascomycota</taxon>
        <taxon>Pezizomycotina</taxon>
        <taxon>Sordariomycetes</taxon>
        <taxon>Hypocreomycetidae</taxon>
        <taxon>Hypocreales</taxon>
        <taxon>Cordycipitaceae</taxon>
        <taxon>Cordyceps</taxon>
    </lineage>
</organism>
<evidence type="ECO:0000313" key="3">
    <source>
        <dbReference type="EMBL" id="ATY59006.1"/>
    </source>
</evidence>
<feature type="transmembrane region" description="Helical" evidence="2">
    <location>
        <begin position="177"/>
        <end position="196"/>
    </location>
</feature>
<evidence type="ECO:0000256" key="2">
    <source>
        <dbReference type="SAM" id="Phobius"/>
    </source>
</evidence>
<dbReference type="OMA" id="GYECNDE"/>
<dbReference type="Proteomes" id="UP000323067">
    <property type="component" value="Chromosome iv"/>
</dbReference>
<feature type="compositionally biased region" description="Low complexity" evidence="1">
    <location>
        <begin position="129"/>
        <end position="165"/>
    </location>
</feature>
<keyword evidence="2" id="KW-0812">Transmembrane</keyword>
<keyword evidence="2" id="KW-0472">Membrane</keyword>
<evidence type="ECO:0000313" key="4">
    <source>
        <dbReference type="Proteomes" id="UP000323067"/>
    </source>
</evidence>
<dbReference type="EMBL" id="CP023322">
    <property type="protein sequence ID" value="ATY59006.1"/>
    <property type="molecule type" value="Genomic_DNA"/>
</dbReference>
<feature type="region of interest" description="Disordered" evidence="1">
    <location>
        <begin position="238"/>
        <end position="274"/>
    </location>
</feature>
<keyword evidence="2" id="KW-1133">Transmembrane helix</keyword>
<name>A0A2H4S7D1_CORMI</name>
<gene>
    <name evidence="3" type="ORF">A9K55_003418</name>
</gene>
<accession>A0A2H4S7D1</accession>
<dbReference type="VEuPathDB" id="FungiDB:CCM_06053"/>
<evidence type="ECO:0000256" key="1">
    <source>
        <dbReference type="SAM" id="MobiDB-lite"/>
    </source>
</evidence>
<dbReference type="OrthoDB" id="4770059at2759"/>
<reference evidence="3 4" key="1">
    <citation type="journal article" date="2017" name="BMC Genomics">
        <title>Chromosome level assembly and secondary metabolite potential of the parasitic fungus Cordyceps militaris.</title>
        <authorList>
            <person name="Kramer G.J."/>
            <person name="Nodwell J.R."/>
        </authorList>
    </citation>
    <scope>NUCLEOTIDE SEQUENCE [LARGE SCALE GENOMIC DNA]</scope>
    <source>
        <strain evidence="3 4">ATCC 34164</strain>
    </source>
</reference>
<dbReference type="AlphaFoldDB" id="A0A2H4S7D1"/>
<dbReference type="VEuPathDB" id="FungiDB:A9K55_003418"/>
<sequence>MASTTKIPNTAHAVPMTTQPLVCPAPVLTADFDGCRVPGGLELWQNWGYYSPGICFIGYVALCTQTAAPPGGWSISKDETAVRCVPVGYECNDETSDQRYATSLYNDMTLSAPAFEIRWRSADVNGQFTRPPTTSSSAPEPTVSRSTGQTVSNSSAASPVPSATAQKGPTNMSSGKIAGITIGAVIAICAMLAAAFRMHFRRKKVFGKAQPKTQGVRGRGEAAELEFVAPLAELQSEGPVKELDSNRPKQYDDYAAVNKEPVELPGDTTLRTLP</sequence>